<accession>A0A810N0U6</accession>
<gene>
    <name evidence="2" type="ORF">Prubr_28600</name>
</gene>
<evidence type="ECO:0000313" key="2">
    <source>
        <dbReference type="EMBL" id="BCJ65839.1"/>
    </source>
</evidence>
<reference evidence="2" key="1">
    <citation type="submission" date="2020-08" db="EMBL/GenBank/DDBJ databases">
        <title>Whole genome shotgun sequence of Polymorphospora rubra NBRC 101157.</title>
        <authorList>
            <person name="Komaki H."/>
            <person name="Tamura T."/>
        </authorList>
    </citation>
    <scope>NUCLEOTIDE SEQUENCE</scope>
    <source>
        <strain evidence="2">NBRC 101157</strain>
    </source>
</reference>
<dbReference type="RefSeq" id="WP_212825549.1">
    <property type="nucleotide sequence ID" value="NZ_AP023359.1"/>
</dbReference>
<dbReference type="Proteomes" id="UP000680866">
    <property type="component" value="Chromosome"/>
</dbReference>
<organism evidence="2 3">
    <name type="scientific">Polymorphospora rubra</name>
    <dbReference type="NCBI Taxonomy" id="338584"/>
    <lineage>
        <taxon>Bacteria</taxon>
        <taxon>Bacillati</taxon>
        <taxon>Actinomycetota</taxon>
        <taxon>Actinomycetes</taxon>
        <taxon>Micromonosporales</taxon>
        <taxon>Micromonosporaceae</taxon>
        <taxon>Polymorphospora</taxon>
    </lineage>
</organism>
<protein>
    <submittedName>
        <fullName evidence="2">Uncharacterized protein</fullName>
    </submittedName>
</protein>
<evidence type="ECO:0000313" key="3">
    <source>
        <dbReference type="Proteomes" id="UP000680866"/>
    </source>
</evidence>
<sequence>MTQLSFFDPGEADQAPKPQSDKITRLRLLITVKAAPNPSEKYGETVCVAALRLDPSQQGWVRLYPVNHRELTSNDRFRKYEVISINAKPARQDPRRESWKPILDSISRETYLPPWDRRRRWLDPCIEDSMCRINRATRGRPDAPSLALIRPARIDGIRITPHGGWTPDEQRRIDAYVNQLDLLDSRDRTPLVAPRFRAAYRYRCHEVDCKGHEQGILDWELVAFQRSLRGSSDTELRQALEQKFLHELCAPSRDVAFYVGNQAKRVNVFSVLGVYWPPKR</sequence>
<proteinExistence type="predicted"/>
<name>A0A810N0U6_9ACTN</name>
<feature type="region of interest" description="Disordered" evidence="1">
    <location>
        <begin position="1"/>
        <end position="20"/>
    </location>
</feature>
<dbReference type="AlphaFoldDB" id="A0A810N0U6"/>
<dbReference type="KEGG" id="pry:Prubr_28600"/>
<evidence type="ECO:0000256" key="1">
    <source>
        <dbReference type="SAM" id="MobiDB-lite"/>
    </source>
</evidence>
<keyword evidence="3" id="KW-1185">Reference proteome</keyword>
<dbReference type="EMBL" id="AP023359">
    <property type="protein sequence ID" value="BCJ65839.1"/>
    <property type="molecule type" value="Genomic_DNA"/>
</dbReference>